<proteinExistence type="predicted"/>
<dbReference type="Pfam" id="PF19806">
    <property type="entry name" value="DUF6289"/>
    <property type="match status" value="1"/>
</dbReference>
<reference evidence="3" key="1">
    <citation type="journal article" date="2019" name="Int. J. Syst. Evol. Microbiol.">
        <title>The Global Catalogue of Microorganisms (GCM) 10K type strain sequencing project: providing services to taxonomists for standard genome sequencing and annotation.</title>
        <authorList>
            <consortium name="The Broad Institute Genomics Platform"/>
            <consortium name="The Broad Institute Genome Sequencing Center for Infectious Disease"/>
            <person name="Wu L."/>
            <person name="Ma J."/>
        </authorList>
    </citation>
    <scope>NUCLEOTIDE SEQUENCE [LARGE SCALE GENOMIC DNA]</scope>
    <source>
        <strain evidence="3">KCTC 12848</strain>
    </source>
</reference>
<accession>A0ABV9XYA5</accession>
<evidence type="ECO:0000313" key="3">
    <source>
        <dbReference type="Proteomes" id="UP001595833"/>
    </source>
</evidence>
<dbReference type="InterPro" id="IPR046256">
    <property type="entry name" value="DUF6289"/>
</dbReference>
<feature type="signal peptide" evidence="1">
    <location>
        <begin position="1"/>
        <end position="27"/>
    </location>
</feature>
<dbReference type="RefSeq" id="WP_344040413.1">
    <property type="nucleotide sequence ID" value="NZ_BAAAKE010000022.1"/>
</dbReference>
<name>A0ABV9XYA5_9PSEU</name>
<dbReference type="EMBL" id="JBHSJB010000012">
    <property type="protein sequence ID" value="MFC5055358.1"/>
    <property type="molecule type" value="Genomic_DNA"/>
</dbReference>
<keyword evidence="3" id="KW-1185">Reference proteome</keyword>
<evidence type="ECO:0000313" key="2">
    <source>
        <dbReference type="EMBL" id="MFC5055358.1"/>
    </source>
</evidence>
<keyword evidence="1" id="KW-0732">Signal</keyword>
<evidence type="ECO:0000256" key="1">
    <source>
        <dbReference type="SAM" id="SignalP"/>
    </source>
</evidence>
<feature type="chain" id="PRO_5045731554" evidence="1">
    <location>
        <begin position="28"/>
        <end position="82"/>
    </location>
</feature>
<gene>
    <name evidence="2" type="ORF">ACFPFM_16490</name>
</gene>
<organism evidence="2 3">
    <name type="scientific">Saccharothrix xinjiangensis</name>
    <dbReference type="NCBI Taxonomy" id="204798"/>
    <lineage>
        <taxon>Bacteria</taxon>
        <taxon>Bacillati</taxon>
        <taxon>Actinomycetota</taxon>
        <taxon>Actinomycetes</taxon>
        <taxon>Pseudonocardiales</taxon>
        <taxon>Pseudonocardiaceae</taxon>
        <taxon>Saccharothrix</taxon>
    </lineage>
</organism>
<comment type="caution">
    <text evidence="2">The sequence shown here is derived from an EMBL/GenBank/DDBJ whole genome shotgun (WGS) entry which is preliminary data.</text>
</comment>
<dbReference type="Proteomes" id="UP001595833">
    <property type="component" value="Unassembled WGS sequence"/>
</dbReference>
<sequence>MIRRSFSVLAAASAMAATVLSAAPAQAIPVCKAGYQCTRTYYADSAWTVSVGGFTRFCDGTTDQWGQTSRYVETTQAQCPPW</sequence>
<protein>
    <submittedName>
        <fullName evidence="2">DUF6289 family protein</fullName>
    </submittedName>
</protein>